<accession>A0ABT0H4U5</accession>
<keyword evidence="1" id="KW-0472">Membrane</keyword>
<comment type="caution">
    <text evidence="2">The sequence shown here is derived from an EMBL/GenBank/DDBJ whole genome shotgun (WGS) entry which is preliminary data.</text>
</comment>
<sequence length="400" mass="45891">MKDVLMSYLTFGNRFYGLEQAQVNNQTIYYGIELKKTKNQVEVENSFQCNELSELSNFIPKDKPIFLVVNNEFIITKKIESNQVETLEILHLAFPNIKTYDFYYEILKQDNTHFVSICRKTHLDKLLENCTSNKLSIIDFSLGSLIITSISNLIPQNDIHTANRHISKVNGQIKNIELLENLANTSYSFNDTELKNTELLAFSAALSLISKNQQLDSSFETTQINLLTNYKEKRFFKQFLKIGLTCLFILLLGNFFLFNNYYNKVNQLRETSQVLTTSKNKVISLSDKVQKTQKMVEDVLKGNASKSSFYVDAVINSVPDAIILSKLNYQPLLKKIKADKVIENDTDIILISGTSSQNILVSNWISELESIDWIKQVEILSFEDNSKSSSLFSFKIHILK</sequence>
<evidence type="ECO:0008006" key="4">
    <source>
        <dbReference type="Google" id="ProtNLM"/>
    </source>
</evidence>
<feature type="transmembrane region" description="Helical" evidence="1">
    <location>
        <begin position="239"/>
        <end position="258"/>
    </location>
</feature>
<proteinExistence type="predicted"/>
<evidence type="ECO:0000256" key="1">
    <source>
        <dbReference type="SAM" id="Phobius"/>
    </source>
</evidence>
<dbReference type="RefSeq" id="WP_248411455.1">
    <property type="nucleotide sequence ID" value="NZ_JALPQF010000001.1"/>
</dbReference>
<reference evidence="2" key="1">
    <citation type="submission" date="2022-04" db="EMBL/GenBank/DDBJ databases">
        <authorList>
            <person name="Ren T."/>
        </authorList>
    </citation>
    <scope>NUCLEOTIDE SEQUENCE</scope>
    <source>
        <strain evidence="2">F63249</strain>
    </source>
</reference>
<gene>
    <name evidence="2" type="ORF">MUY34_00225</name>
</gene>
<keyword evidence="1" id="KW-1133">Transmembrane helix</keyword>
<keyword evidence="3" id="KW-1185">Reference proteome</keyword>
<dbReference type="Pfam" id="PF05137">
    <property type="entry name" value="PilN"/>
    <property type="match status" value="1"/>
</dbReference>
<evidence type="ECO:0000313" key="2">
    <source>
        <dbReference type="EMBL" id="MCK8479019.1"/>
    </source>
</evidence>
<evidence type="ECO:0000313" key="3">
    <source>
        <dbReference type="Proteomes" id="UP001203687"/>
    </source>
</evidence>
<protein>
    <recommendedName>
        <fullName evidence="4">General secretion pathway protein L</fullName>
    </recommendedName>
</protein>
<keyword evidence="1" id="KW-0812">Transmembrane</keyword>
<dbReference type="InterPro" id="IPR007813">
    <property type="entry name" value="PilN"/>
</dbReference>
<name>A0ABT0H4U5_9FLAO</name>
<organism evidence="2 3">
    <name type="scientific">Psychroserpens algicola</name>
    <dbReference type="NCBI Taxonomy" id="1719034"/>
    <lineage>
        <taxon>Bacteria</taxon>
        <taxon>Pseudomonadati</taxon>
        <taxon>Bacteroidota</taxon>
        <taxon>Flavobacteriia</taxon>
        <taxon>Flavobacteriales</taxon>
        <taxon>Flavobacteriaceae</taxon>
        <taxon>Psychroserpens</taxon>
    </lineage>
</organism>
<dbReference type="Proteomes" id="UP001203687">
    <property type="component" value="Unassembled WGS sequence"/>
</dbReference>
<dbReference type="EMBL" id="JALPQF010000001">
    <property type="protein sequence ID" value="MCK8479019.1"/>
    <property type="molecule type" value="Genomic_DNA"/>
</dbReference>